<keyword evidence="12" id="KW-1185">Reference proteome</keyword>
<keyword evidence="8 9" id="KW-0238">DNA-binding</keyword>
<keyword evidence="9" id="KW-0742">SOS response</keyword>
<evidence type="ECO:0000256" key="5">
    <source>
        <dbReference type="ARBA" id="ARBA00022705"/>
    </source>
</evidence>
<dbReference type="KEGG" id="fgi:OP10G_1786"/>
<keyword evidence="9" id="KW-0234">DNA repair</keyword>
<dbReference type="HOGENOM" id="CLU_040267_0_1_0"/>
<feature type="domain" description="RecF/RecN/SMC N-terminal" evidence="10">
    <location>
        <begin position="21"/>
        <end position="354"/>
    </location>
</feature>
<dbReference type="eggNOG" id="COG1195">
    <property type="taxonomic scope" value="Bacteria"/>
</dbReference>
<dbReference type="Proteomes" id="UP000027982">
    <property type="component" value="Chromosome"/>
</dbReference>
<organism evidence="11 12">
    <name type="scientific">Fimbriimonas ginsengisoli Gsoil 348</name>
    <dbReference type="NCBI Taxonomy" id="661478"/>
    <lineage>
        <taxon>Bacteria</taxon>
        <taxon>Bacillati</taxon>
        <taxon>Armatimonadota</taxon>
        <taxon>Fimbriimonadia</taxon>
        <taxon>Fimbriimonadales</taxon>
        <taxon>Fimbriimonadaceae</taxon>
        <taxon>Fimbriimonas</taxon>
    </lineage>
</organism>
<dbReference type="PROSITE" id="PS00617">
    <property type="entry name" value="RECF_1"/>
    <property type="match status" value="1"/>
</dbReference>
<reference evidence="11 12" key="1">
    <citation type="journal article" date="2014" name="PLoS ONE">
        <title>The first complete genome sequence of the class fimbriimonadia in the phylum armatimonadetes.</title>
        <authorList>
            <person name="Hu Z.Y."/>
            <person name="Wang Y.Z."/>
            <person name="Im W.T."/>
            <person name="Wang S.Y."/>
            <person name="Zhao G.P."/>
            <person name="Zheng H.J."/>
            <person name="Quan Z.X."/>
        </authorList>
    </citation>
    <scope>NUCLEOTIDE SEQUENCE [LARGE SCALE GENOMIC DNA]</scope>
    <source>
        <strain evidence="11">Gsoil 348</strain>
    </source>
</reference>
<evidence type="ECO:0000256" key="7">
    <source>
        <dbReference type="ARBA" id="ARBA00022840"/>
    </source>
</evidence>
<dbReference type="GO" id="GO:0005737">
    <property type="term" value="C:cytoplasm"/>
    <property type="evidence" value="ECO:0007669"/>
    <property type="project" value="UniProtKB-SubCell"/>
</dbReference>
<accession>A0A068NU76</accession>
<dbReference type="InterPro" id="IPR018078">
    <property type="entry name" value="DNA-binding_RecF_CS"/>
</dbReference>
<dbReference type="EMBL" id="CP007139">
    <property type="protein sequence ID" value="AIE85154.1"/>
    <property type="molecule type" value="Genomic_DNA"/>
</dbReference>
<evidence type="ECO:0000313" key="11">
    <source>
        <dbReference type="EMBL" id="AIE85154.1"/>
    </source>
</evidence>
<keyword evidence="4 9" id="KW-0963">Cytoplasm</keyword>
<evidence type="ECO:0000256" key="3">
    <source>
        <dbReference type="ARBA" id="ARBA00020170"/>
    </source>
</evidence>
<dbReference type="InterPro" id="IPR001238">
    <property type="entry name" value="DNA-binding_RecF"/>
</dbReference>
<dbReference type="GO" id="GO:0003697">
    <property type="term" value="F:single-stranded DNA binding"/>
    <property type="evidence" value="ECO:0007669"/>
    <property type="project" value="UniProtKB-UniRule"/>
</dbReference>
<keyword evidence="9" id="KW-0227">DNA damage</keyword>
<dbReference type="HAMAP" id="MF_00365">
    <property type="entry name" value="RecF"/>
    <property type="match status" value="1"/>
</dbReference>
<dbReference type="GO" id="GO:0005524">
    <property type="term" value="F:ATP binding"/>
    <property type="evidence" value="ECO:0007669"/>
    <property type="project" value="UniProtKB-UniRule"/>
</dbReference>
<proteinExistence type="inferred from homology"/>
<dbReference type="PANTHER" id="PTHR32182:SF0">
    <property type="entry name" value="DNA REPLICATION AND REPAIR PROTEIN RECF"/>
    <property type="match status" value="1"/>
</dbReference>
<keyword evidence="5 9" id="KW-0235">DNA replication</keyword>
<dbReference type="InterPro" id="IPR003395">
    <property type="entry name" value="RecF/RecN/SMC_N"/>
</dbReference>
<evidence type="ECO:0000313" key="12">
    <source>
        <dbReference type="Proteomes" id="UP000027982"/>
    </source>
</evidence>
<comment type="similarity">
    <text evidence="2 9">Belongs to the RecF family.</text>
</comment>
<gene>
    <name evidence="9" type="primary">recF</name>
    <name evidence="11" type="ORF">OP10G_1786</name>
</gene>
<evidence type="ECO:0000259" key="10">
    <source>
        <dbReference type="Pfam" id="PF02463"/>
    </source>
</evidence>
<dbReference type="NCBIfam" id="TIGR00611">
    <property type="entry name" value="recf"/>
    <property type="match status" value="1"/>
</dbReference>
<dbReference type="SUPFAM" id="SSF52540">
    <property type="entry name" value="P-loop containing nucleoside triphosphate hydrolases"/>
    <property type="match status" value="1"/>
</dbReference>
<dbReference type="Gene3D" id="3.40.50.300">
    <property type="entry name" value="P-loop containing nucleotide triphosphate hydrolases"/>
    <property type="match status" value="1"/>
</dbReference>
<evidence type="ECO:0000256" key="9">
    <source>
        <dbReference type="HAMAP-Rule" id="MF_00365"/>
    </source>
</evidence>
<dbReference type="OrthoDB" id="9803889at2"/>
<evidence type="ECO:0000256" key="4">
    <source>
        <dbReference type="ARBA" id="ARBA00022490"/>
    </source>
</evidence>
<feature type="binding site" evidence="9">
    <location>
        <begin position="47"/>
        <end position="54"/>
    </location>
    <ligand>
        <name>ATP</name>
        <dbReference type="ChEBI" id="CHEBI:30616"/>
    </ligand>
</feature>
<comment type="subcellular location">
    <subcellularLocation>
        <location evidence="1 9">Cytoplasm</location>
    </subcellularLocation>
</comment>
<dbReference type="Pfam" id="PF02463">
    <property type="entry name" value="SMC_N"/>
    <property type="match status" value="1"/>
</dbReference>
<dbReference type="GO" id="GO:0000731">
    <property type="term" value="P:DNA synthesis involved in DNA repair"/>
    <property type="evidence" value="ECO:0007669"/>
    <property type="project" value="TreeGrafter"/>
</dbReference>
<dbReference type="Gene3D" id="1.20.1050.90">
    <property type="entry name" value="RecF/RecN/SMC, N-terminal domain"/>
    <property type="match status" value="1"/>
</dbReference>
<name>A0A068NU76_FIMGI</name>
<dbReference type="GO" id="GO:0006260">
    <property type="term" value="P:DNA replication"/>
    <property type="evidence" value="ECO:0007669"/>
    <property type="project" value="UniProtKB-UniRule"/>
</dbReference>
<evidence type="ECO:0000256" key="6">
    <source>
        <dbReference type="ARBA" id="ARBA00022741"/>
    </source>
</evidence>
<dbReference type="InterPro" id="IPR042174">
    <property type="entry name" value="RecF_2"/>
</dbReference>
<dbReference type="STRING" id="661478.OP10G_1786"/>
<protein>
    <recommendedName>
        <fullName evidence="3 9">DNA replication and repair protein RecF</fullName>
    </recommendedName>
</protein>
<dbReference type="RefSeq" id="WP_025226253.1">
    <property type="nucleotide sequence ID" value="NZ_CP007139.1"/>
</dbReference>
<sequence length="379" mass="41522">MLEADSIQKAGETRIRELGVAEVILDGFRNYDHLQLSLSPGFNVLAGRNAQGKTNFLEALYLLATTRLLRGQRDAEAVYDGRSRAIVAAEMLEGRSRLAITLERGVRKRASLNGLNLPRAADLIGRLPCVSIGSEDMAIVRGEPTDRRLFLDLELSSLYPGYLRHLTLYKRALEQRNALLRDARENAVPAALYEPWEAQLAEHGAALRVYRRNFVDRLAPTTETTHARMGSGEKIRVAYAAKDETADSNALADALAATRMADVARGGTSCGPHRDDMTVEIEGREGRLYGSQGQQRTSVIAVKIATLEVARQELGVPPLLLLDDILSDLDERRRALLVEVVLENAGQAVLTCTEADSAGARILEQARVFEVVSGTVNPL</sequence>
<evidence type="ECO:0000256" key="1">
    <source>
        <dbReference type="ARBA" id="ARBA00004496"/>
    </source>
</evidence>
<dbReference type="InterPro" id="IPR027417">
    <property type="entry name" value="P-loop_NTPase"/>
</dbReference>
<keyword evidence="6 9" id="KW-0547">Nucleotide-binding</keyword>
<comment type="function">
    <text evidence="9">The RecF protein is involved in DNA metabolism; it is required for DNA replication and normal SOS inducibility. RecF binds preferentially to single-stranded, linear DNA. It also seems to bind ATP.</text>
</comment>
<keyword evidence="7 9" id="KW-0067">ATP-binding</keyword>
<dbReference type="AlphaFoldDB" id="A0A068NU76"/>
<dbReference type="GO" id="GO:0006302">
    <property type="term" value="P:double-strand break repair"/>
    <property type="evidence" value="ECO:0007669"/>
    <property type="project" value="TreeGrafter"/>
</dbReference>
<dbReference type="GO" id="GO:0009432">
    <property type="term" value="P:SOS response"/>
    <property type="evidence" value="ECO:0007669"/>
    <property type="project" value="UniProtKB-UniRule"/>
</dbReference>
<dbReference type="PANTHER" id="PTHR32182">
    <property type="entry name" value="DNA REPLICATION AND REPAIR PROTEIN RECF"/>
    <property type="match status" value="1"/>
</dbReference>
<evidence type="ECO:0000256" key="2">
    <source>
        <dbReference type="ARBA" id="ARBA00008016"/>
    </source>
</evidence>
<evidence type="ECO:0000256" key="8">
    <source>
        <dbReference type="ARBA" id="ARBA00023125"/>
    </source>
</evidence>